<dbReference type="CDD" id="cd21452">
    <property type="entry name" value="DLC-like_DYNLL1_DYNLL2"/>
    <property type="match status" value="1"/>
</dbReference>
<comment type="subcellular location">
    <subcellularLocation>
        <location evidence="1 8">Cytoplasm</location>
        <location evidence="1 8">Cytoskeleton</location>
    </subcellularLocation>
</comment>
<keyword evidence="5 8" id="KW-0243">Dynein</keyword>
<evidence type="ECO:0000256" key="7">
    <source>
        <dbReference type="ARBA" id="ARBA00023212"/>
    </source>
</evidence>
<feature type="non-terminal residue" evidence="9">
    <location>
        <position position="89"/>
    </location>
</feature>
<dbReference type="GO" id="GO:0035721">
    <property type="term" value="P:intraciliary retrograde transport"/>
    <property type="evidence" value="ECO:0007669"/>
    <property type="project" value="TreeGrafter"/>
</dbReference>
<evidence type="ECO:0000256" key="8">
    <source>
        <dbReference type="RuleBase" id="RU365010"/>
    </source>
</evidence>
<protein>
    <recommendedName>
        <fullName evidence="8">Dynein light chain</fullName>
    </recommendedName>
</protein>
<dbReference type="Pfam" id="PF01221">
    <property type="entry name" value="Dynein_light"/>
    <property type="match status" value="1"/>
</dbReference>
<gene>
    <name evidence="9" type="primary">Dynll2_0</name>
    <name evidence="9" type="ORF">FQV14_0015367</name>
</gene>
<dbReference type="AlphaFoldDB" id="A0A8J4J6U6"/>
<evidence type="ECO:0000256" key="2">
    <source>
        <dbReference type="ARBA" id="ARBA00010156"/>
    </source>
</evidence>
<evidence type="ECO:0000313" key="9">
    <source>
        <dbReference type="EMBL" id="KAF1514977.1"/>
    </source>
</evidence>
<evidence type="ECO:0000313" key="10">
    <source>
        <dbReference type="Proteomes" id="UP000725257"/>
    </source>
</evidence>
<sequence length="89" mass="10253">MGDQTAVIKDTDMSEEMQQHAVECAILAMEKYNVEREIAALIKREFEKKYSPTWQCIVGRKFGSCMSHETKHFIFFLMCGVNILLFKAG</sequence>
<dbReference type="InterPro" id="IPR001372">
    <property type="entry name" value="Dynein_light_chain_typ-1/2"/>
</dbReference>
<feature type="non-terminal residue" evidence="9">
    <location>
        <position position="1"/>
    </location>
</feature>
<dbReference type="GO" id="GO:0044458">
    <property type="term" value="P:motile cilium assembly"/>
    <property type="evidence" value="ECO:0007669"/>
    <property type="project" value="TreeGrafter"/>
</dbReference>
<evidence type="ECO:0000256" key="6">
    <source>
        <dbReference type="ARBA" id="ARBA00023175"/>
    </source>
</evidence>
<evidence type="ECO:0000256" key="1">
    <source>
        <dbReference type="ARBA" id="ARBA00004245"/>
    </source>
</evidence>
<dbReference type="GO" id="GO:0005929">
    <property type="term" value="C:cilium"/>
    <property type="evidence" value="ECO:0007669"/>
    <property type="project" value="GOC"/>
</dbReference>
<comment type="caution">
    <text evidence="9">The sequence shown here is derived from an EMBL/GenBank/DDBJ whole genome shotgun (WGS) entry which is preliminary data.</text>
</comment>
<keyword evidence="3 8" id="KW-0963">Cytoplasm</keyword>
<organism evidence="9 10">
    <name type="scientific">Eudyptes sclateri</name>
    <name type="common">Erect-crested penguin</name>
    <dbReference type="NCBI Taxonomy" id="92688"/>
    <lineage>
        <taxon>Eukaryota</taxon>
        <taxon>Metazoa</taxon>
        <taxon>Chordata</taxon>
        <taxon>Craniata</taxon>
        <taxon>Vertebrata</taxon>
        <taxon>Euteleostomi</taxon>
        <taxon>Archelosauria</taxon>
        <taxon>Archosauria</taxon>
        <taxon>Dinosauria</taxon>
        <taxon>Saurischia</taxon>
        <taxon>Theropoda</taxon>
        <taxon>Coelurosauria</taxon>
        <taxon>Aves</taxon>
        <taxon>Neognathae</taxon>
        <taxon>Neoaves</taxon>
        <taxon>Aequornithes</taxon>
        <taxon>Sphenisciformes</taxon>
        <taxon>Spheniscidae</taxon>
        <taxon>Eudyptes</taxon>
    </lineage>
</organism>
<dbReference type="GO" id="GO:0005868">
    <property type="term" value="C:cytoplasmic dynein complex"/>
    <property type="evidence" value="ECO:0007669"/>
    <property type="project" value="TreeGrafter"/>
</dbReference>
<keyword evidence="10" id="KW-1185">Reference proteome</keyword>
<dbReference type="PANTHER" id="PTHR11886:SF91">
    <property type="entry name" value="DYNEIN LIGHT CHAIN 1, CYTOPLASMIC"/>
    <property type="match status" value="1"/>
</dbReference>
<comment type="similarity">
    <text evidence="2 8">Belongs to the dynein light chain family.</text>
</comment>
<dbReference type="Proteomes" id="UP000725257">
    <property type="component" value="Unassembled WGS sequence"/>
</dbReference>
<reference evidence="9 10" key="1">
    <citation type="journal article" date="2019" name="Gigascience">
        <title>High-coverage genomes to elucidate the evolution of penguins.</title>
        <authorList>
            <person name="Pan H."/>
            <person name="Cole T.L."/>
            <person name="Bi X."/>
            <person name="Fang M."/>
            <person name="Zhou C."/>
            <person name="Yang Z."/>
            <person name="Ksepka D.T."/>
            <person name="Hart T."/>
            <person name="Bouzat J.L."/>
            <person name="Argilla L.S."/>
            <person name="Bertelsen M.F."/>
            <person name="Boersma P.D."/>
            <person name="Bost C.A."/>
            <person name="Cherel Y."/>
            <person name="Dann P."/>
            <person name="Fiddaman S.R."/>
            <person name="Howard P."/>
            <person name="Labuschagne K."/>
            <person name="Mattern T."/>
            <person name="Miller G."/>
            <person name="Parker P."/>
            <person name="Phillips R.A."/>
            <person name="Quillfeldt P."/>
            <person name="Ryan P.G."/>
            <person name="Taylor H."/>
            <person name="Thompson D.R."/>
            <person name="Young M.J."/>
            <person name="Ellegaard M.R."/>
            <person name="Gilbert M.T.P."/>
            <person name="Sinding M.S."/>
            <person name="Pacheco G."/>
            <person name="Shepherd L.D."/>
            <person name="Tennyson A.J.D."/>
            <person name="Grosser S."/>
            <person name="Kay E."/>
            <person name="Nupen L.J."/>
            <person name="Ellenberg U."/>
            <person name="Houston D.M."/>
            <person name="Reeve A.H."/>
            <person name="Johnson K."/>
            <person name="Masello J.F."/>
            <person name="Stracke T."/>
            <person name="McKinlay B."/>
            <person name="Borboroglu P.G."/>
            <person name="Zhang D.X."/>
            <person name="Zhang G."/>
        </authorList>
    </citation>
    <scope>NUCLEOTIDE SEQUENCE [LARGE SCALE GENOMIC DNA]</scope>
    <source>
        <strain evidence="9">Ant 5</strain>
    </source>
</reference>
<dbReference type="SMART" id="SM01375">
    <property type="entry name" value="Dynein_light"/>
    <property type="match status" value="1"/>
</dbReference>
<name>A0A8J4J6U6_EUDSL</name>
<keyword evidence="4 8" id="KW-0493">Microtubule</keyword>
<evidence type="ECO:0000256" key="3">
    <source>
        <dbReference type="ARBA" id="ARBA00022490"/>
    </source>
</evidence>
<dbReference type="SUPFAM" id="SSF54648">
    <property type="entry name" value="DLC"/>
    <property type="match status" value="1"/>
</dbReference>
<accession>A0A8J4J6U6</accession>
<dbReference type="PANTHER" id="PTHR11886">
    <property type="entry name" value="DYNEIN LIGHT CHAIN"/>
    <property type="match status" value="1"/>
</dbReference>
<evidence type="ECO:0000256" key="5">
    <source>
        <dbReference type="ARBA" id="ARBA00023017"/>
    </source>
</evidence>
<keyword evidence="6 8" id="KW-0505">Motor protein</keyword>
<dbReference type="InterPro" id="IPR037177">
    <property type="entry name" value="DLC_sf"/>
</dbReference>
<dbReference type="Gene3D" id="3.30.740.10">
    <property type="entry name" value="Protein Inhibitor Of Neuronal Nitric Oxide Synthase"/>
    <property type="match status" value="1"/>
</dbReference>
<dbReference type="EMBL" id="VULE01002952">
    <property type="protein sequence ID" value="KAF1514977.1"/>
    <property type="molecule type" value="Genomic_DNA"/>
</dbReference>
<dbReference type="GO" id="GO:0045505">
    <property type="term" value="F:dynein intermediate chain binding"/>
    <property type="evidence" value="ECO:0007669"/>
    <property type="project" value="TreeGrafter"/>
</dbReference>
<evidence type="ECO:0000256" key="4">
    <source>
        <dbReference type="ARBA" id="ARBA00022701"/>
    </source>
</evidence>
<keyword evidence="7 8" id="KW-0206">Cytoskeleton</keyword>
<dbReference type="GO" id="GO:0005874">
    <property type="term" value="C:microtubule"/>
    <property type="evidence" value="ECO:0007669"/>
    <property type="project" value="UniProtKB-KW"/>
</dbReference>
<dbReference type="FunFam" id="3.30.740.10:FF:000001">
    <property type="entry name" value="Dynein light chain"/>
    <property type="match status" value="1"/>
</dbReference>
<proteinExistence type="inferred from homology"/>